<protein>
    <submittedName>
        <fullName evidence="1">Uncharacterized protein</fullName>
    </submittedName>
</protein>
<comment type="caution">
    <text evidence="1">The sequence shown here is derived from an EMBL/GenBank/DDBJ whole genome shotgun (WGS) entry which is preliminary data.</text>
</comment>
<reference evidence="1 2" key="2">
    <citation type="journal article" date="2022" name="Mol. Ecol. Resour.">
        <title>The genomes of chicory, endive, great burdock and yacon provide insights into Asteraceae paleo-polyploidization history and plant inulin production.</title>
        <authorList>
            <person name="Fan W."/>
            <person name="Wang S."/>
            <person name="Wang H."/>
            <person name="Wang A."/>
            <person name="Jiang F."/>
            <person name="Liu H."/>
            <person name="Zhao H."/>
            <person name="Xu D."/>
            <person name="Zhang Y."/>
        </authorList>
    </citation>
    <scope>NUCLEOTIDE SEQUENCE [LARGE SCALE GENOMIC DNA]</scope>
    <source>
        <strain evidence="2">cv. Punajuju</strain>
        <tissue evidence="1">Leaves</tissue>
    </source>
</reference>
<dbReference type="Proteomes" id="UP001055811">
    <property type="component" value="Linkage Group LG04"/>
</dbReference>
<keyword evidence="2" id="KW-1185">Reference proteome</keyword>
<accession>A0ACB9E1J1</accession>
<proteinExistence type="predicted"/>
<evidence type="ECO:0000313" key="2">
    <source>
        <dbReference type="Proteomes" id="UP001055811"/>
    </source>
</evidence>
<gene>
    <name evidence="1" type="ORF">L2E82_24736</name>
</gene>
<organism evidence="1 2">
    <name type="scientific">Cichorium intybus</name>
    <name type="common">Chicory</name>
    <dbReference type="NCBI Taxonomy" id="13427"/>
    <lineage>
        <taxon>Eukaryota</taxon>
        <taxon>Viridiplantae</taxon>
        <taxon>Streptophyta</taxon>
        <taxon>Embryophyta</taxon>
        <taxon>Tracheophyta</taxon>
        <taxon>Spermatophyta</taxon>
        <taxon>Magnoliopsida</taxon>
        <taxon>eudicotyledons</taxon>
        <taxon>Gunneridae</taxon>
        <taxon>Pentapetalae</taxon>
        <taxon>asterids</taxon>
        <taxon>campanulids</taxon>
        <taxon>Asterales</taxon>
        <taxon>Asteraceae</taxon>
        <taxon>Cichorioideae</taxon>
        <taxon>Cichorieae</taxon>
        <taxon>Cichoriinae</taxon>
        <taxon>Cichorium</taxon>
    </lineage>
</organism>
<name>A0ACB9E1J1_CICIN</name>
<dbReference type="EMBL" id="CM042012">
    <property type="protein sequence ID" value="KAI3752700.1"/>
    <property type="molecule type" value="Genomic_DNA"/>
</dbReference>
<evidence type="ECO:0000313" key="1">
    <source>
        <dbReference type="EMBL" id="KAI3752700.1"/>
    </source>
</evidence>
<sequence>MLFPSHLFLLHHSVRSSYLEPPTAMERYKIFSTKGRLQGLTACFVSSRVFMVKLIHGADRQGLFSTVRVANAHWKQNCNQHVLSIIGPYPH</sequence>
<reference evidence="2" key="1">
    <citation type="journal article" date="2022" name="Mol. Ecol. Resour.">
        <title>The genomes of chicory, endive, great burdock and yacon provide insights into Asteraceae palaeo-polyploidization history and plant inulin production.</title>
        <authorList>
            <person name="Fan W."/>
            <person name="Wang S."/>
            <person name="Wang H."/>
            <person name="Wang A."/>
            <person name="Jiang F."/>
            <person name="Liu H."/>
            <person name="Zhao H."/>
            <person name="Xu D."/>
            <person name="Zhang Y."/>
        </authorList>
    </citation>
    <scope>NUCLEOTIDE SEQUENCE [LARGE SCALE GENOMIC DNA]</scope>
    <source>
        <strain evidence="2">cv. Punajuju</strain>
    </source>
</reference>